<protein>
    <submittedName>
        <fullName evidence="8">TRPM1 protein</fullName>
    </submittedName>
</protein>
<evidence type="ECO:0000259" key="6">
    <source>
        <dbReference type="Pfam" id="PF00520"/>
    </source>
</evidence>
<dbReference type="InterPro" id="IPR057366">
    <property type="entry name" value="TRPM-like"/>
</dbReference>
<feature type="transmembrane region" description="Helical" evidence="5">
    <location>
        <begin position="354"/>
        <end position="376"/>
    </location>
</feature>
<keyword evidence="2 5" id="KW-0812">Transmembrane</keyword>
<feature type="domain" description="TRPM-like" evidence="7">
    <location>
        <begin position="1"/>
        <end position="218"/>
    </location>
</feature>
<organism evidence="8 9">
    <name type="scientific">Branchiostoma lanceolatum</name>
    <name type="common">Common lancelet</name>
    <name type="synonym">Amphioxus lanceolatum</name>
    <dbReference type="NCBI Taxonomy" id="7740"/>
    <lineage>
        <taxon>Eukaryota</taxon>
        <taxon>Metazoa</taxon>
        <taxon>Chordata</taxon>
        <taxon>Cephalochordata</taxon>
        <taxon>Leptocardii</taxon>
        <taxon>Amphioxiformes</taxon>
        <taxon>Branchiostomatidae</taxon>
        <taxon>Branchiostoma</taxon>
    </lineage>
</organism>
<gene>
    <name evidence="8" type="primary">TRPM1</name>
    <name evidence="8" type="ORF">BLAG_LOCUS11091</name>
</gene>
<name>A0A8J9Z9D5_BRALA</name>
<feature type="transmembrane region" description="Helical" evidence="5">
    <location>
        <begin position="288"/>
        <end position="306"/>
    </location>
</feature>
<evidence type="ECO:0000313" key="8">
    <source>
        <dbReference type="EMBL" id="CAH1250266.1"/>
    </source>
</evidence>
<keyword evidence="3 5" id="KW-1133">Transmembrane helix</keyword>
<dbReference type="AlphaFoldDB" id="A0A8J9Z9D5"/>
<evidence type="ECO:0000256" key="4">
    <source>
        <dbReference type="ARBA" id="ARBA00023136"/>
    </source>
</evidence>
<dbReference type="EMBL" id="OV696703">
    <property type="protein sequence ID" value="CAH1250266.1"/>
    <property type="molecule type" value="Genomic_DNA"/>
</dbReference>
<reference evidence="8" key="1">
    <citation type="submission" date="2022-01" db="EMBL/GenBank/DDBJ databases">
        <authorList>
            <person name="Braso-Vives M."/>
        </authorList>
    </citation>
    <scope>NUCLEOTIDE SEQUENCE</scope>
</reference>
<sequence>MDEALLSDDPDAVQKELDGGLQLSEYLNRGTLQHLYNKAFEDATHKQQETYVFNNLVKKSLDQGMHEGHTVLHVLGEVISQDLIQDYEIPNMYDDDKSDRPMGFHDLFIWAIATGRVKLTRLFWNLGSDQIVSGLVASMMFKFTAEHLPNDIYHADQRSDLFNLSEEYKQLAFLVIKECYRLDKKETSDVLVKQREDWVHIAPLDAIDMAEDMDVMSHAACQFTLNNIWTGRMASHTPTWKLMAATVCPPLLFFLEYVGDEDPEHEHEHEPSLWDKVKFYFTAPVSKFMYSVVSHVLLILIFSYMVLFEVRPLSKRPVGWAEGLMVFWIAILGLEELREMLDKRVLLQTWISNVWNILDVIIVGLFQISFVVRLCLDRDFEKQNFQIIRILYCLTLIFLCVRMIPMFYLNKNMGPKIVMIQKMVGDVVFFLSVLLVVALCYGVTRLALTAPKNEFMPSIVEKVFLIPYWQLHEQMLDLEEGKGPELPWYVDFLEAGYMLLVAVMLVELQVGLFEHTIERVQERAEVYWSYYRYDMIQEYQDRPLGPGPFLLFGLLWKVWEVFRGVPTSSPFRRTFSGKVEKNLQELETKAVSNVEMKLEKGVYKLNGSAEHSPPDTGGKLGSLRERMTSMEGEMEAIKLLIQNYSKKKTPQQ</sequence>
<dbReference type="PANTHER" id="PTHR13800:SF12">
    <property type="entry name" value="TRANSIENT RECEPTOR POTENTIAL CATION CHANNEL SUBFAMILY M MEMBER-LIKE 2"/>
    <property type="match status" value="1"/>
</dbReference>
<evidence type="ECO:0000259" key="7">
    <source>
        <dbReference type="Pfam" id="PF25508"/>
    </source>
</evidence>
<dbReference type="GO" id="GO:0005886">
    <property type="term" value="C:plasma membrane"/>
    <property type="evidence" value="ECO:0007669"/>
    <property type="project" value="TreeGrafter"/>
</dbReference>
<feature type="transmembrane region" description="Helical" evidence="5">
    <location>
        <begin position="388"/>
        <end position="408"/>
    </location>
</feature>
<feature type="domain" description="Ion transport" evidence="6">
    <location>
        <begin position="296"/>
        <end position="449"/>
    </location>
</feature>
<feature type="transmembrane region" description="Helical" evidence="5">
    <location>
        <begin position="318"/>
        <end position="334"/>
    </location>
</feature>
<accession>A0A8J9Z9D5</accession>
<dbReference type="InterPro" id="IPR005821">
    <property type="entry name" value="Ion_trans_dom"/>
</dbReference>
<dbReference type="Proteomes" id="UP000838412">
    <property type="component" value="Chromosome 18"/>
</dbReference>
<evidence type="ECO:0000256" key="5">
    <source>
        <dbReference type="SAM" id="Phobius"/>
    </source>
</evidence>
<evidence type="ECO:0000313" key="9">
    <source>
        <dbReference type="Proteomes" id="UP000838412"/>
    </source>
</evidence>
<evidence type="ECO:0000256" key="3">
    <source>
        <dbReference type="ARBA" id="ARBA00022989"/>
    </source>
</evidence>
<dbReference type="Pfam" id="PF25508">
    <property type="entry name" value="TRPM2"/>
    <property type="match status" value="1"/>
</dbReference>
<dbReference type="PANTHER" id="PTHR13800">
    <property type="entry name" value="TRANSIENT RECEPTOR POTENTIAL CATION CHANNEL, SUBFAMILY M, MEMBER 6"/>
    <property type="match status" value="1"/>
</dbReference>
<feature type="transmembrane region" description="Helical" evidence="5">
    <location>
        <begin position="428"/>
        <end position="448"/>
    </location>
</feature>
<evidence type="ECO:0000256" key="2">
    <source>
        <dbReference type="ARBA" id="ARBA00022692"/>
    </source>
</evidence>
<dbReference type="InterPro" id="IPR050927">
    <property type="entry name" value="TRPM"/>
</dbReference>
<dbReference type="GO" id="GO:0099604">
    <property type="term" value="F:ligand-gated calcium channel activity"/>
    <property type="evidence" value="ECO:0007669"/>
    <property type="project" value="TreeGrafter"/>
</dbReference>
<dbReference type="OrthoDB" id="310870at2759"/>
<comment type="subcellular location">
    <subcellularLocation>
        <location evidence="1">Membrane</location>
        <topology evidence="1">Multi-pass membrane protein</topology>
    </subcellularLocation>
</comment>
<dbReference type="Pfam" id="PF00520">
    <property type="entry name" value="Ion_trans"/>
    <property type="match status" value="1"/>
</dbReference>
<proteinExistence type="predicted"/>
<evidence type="ECO:0000256" key="1">
    <source>
        <dbReference type="ARBA" id="ARBA00004141"/>
    </source>
</evidence>
<keyword evidence="9" id="KW-1185">Reference proteome</keyword>
<keyword evidence="4 5" id="KW-0472">Membrane</keyword>